<protein>
    <recommendedName>
        <fullName evidence="5">Collagen-like protein</fullName>
    </recommendedName>
</protein>
<evidence type="ECO:0008006" key="5">
    <source>
        <dbReference type="Google" id="ProtNLM"/>
    </source>
</evidence>
<proteinExistence type="predicted"/>
<reference evidence="4" key="1">
    <citation type="journal article" date="2019" name="Int. J. Syst. Evol. Microbiol.">
        <title>The Global Catalogue of Microorganisms (GCM) 10K type strain sequencing project: providing services to taxonomists for standard genome sequencing and annotation.</title>
        <authorList>
            <consortium name="The Broad Institute Genomics Platform"/>
            <consortium name="The Broad Institute Genome Sequencing Center for Infectious Disease"/>
            <person name="Wu L."/>
            <person name="Ma J."/>
        </authorList>
    </citation>
    <scope>NUCLEOTIDE SEQUENCE [LARGE SCALE GENOMIC DNA]</scope>
    <source>
        <strain evidence="4">JCM 17106</strain>
    </source>
</reference>
<accession>A0ABP7XB96</accession>
<dbReference type="EMBL" id="BAABCW010000002">
    <property type="protein sequence ID" value="GAA4110212.1"/>
    <property type="molecule type" value="Genomic_DNA"/>
</dbReference>
<gene>
    <name evidence="3" type="ORF">GCM10022393_07170</name>
</gene>
<feature type="compositionally biased region" description="Low complexity" evidence="1">
    <location>
        <begin position="36"/>
        <end position="51"/>
    </location>
</feature>
<feature type="region of interest" description="Disordered" evidence="1">
    <location>
        <begin position="27"/>
        <end position="55"/>
    </location>
</feature>
<dbReference type="Proteomes" id="UP001500459">
    <property type="component" value="Unassembled WGS sequence"/>
</dbReference>
<organism evidence="3 4">
    <name type="scientific">Aquimarina addita</name>
    <dbReference type="NCBI Taxonomy" id="870485"/>
    <lineage>
        <taxon>Bacteria</taxon>
        <taxon>Pseudomonadati</taxon>
        <taxon>Bacteroidota</taxon>
        <taxon>Flavobacteriia</taxon>
        <taxon>Flavobacteriales</taxon>
        <taxon>Flavobacteriaceae</taxon>
        <taxon>Aquimarina</taxon>
    </lineage>
</organism>
<feature type="signal peptide" evidence="2">
    <location>
        <begin position="1"/>
        <end position="26"/>
    </location>
</feature>
<evidence type="ECO:0000256" key="1">
    <source>
        <dbReference type="SAM" id="MobiDB-lite"/>
    </source>
</evidence>
<dbReference type="RefSeq" id="WP_344924854.1">
    <property type="nucleotide sequence ID" value="NZ_BAABCW010000002.1"/>
</dbReference>
<sequence>MKTTLRFLTYFMMAFAIVVTSTSCEGEDGMDGADGVQGEQGIPGEQGEPGPTRSSIYTESGSLNNSSYDVTSTATPVGPVLNFTKTYDDSYIEVFLNSNIASGTFAGGASGISFEIRLDGNLGSLLNNGAIGISNAEEFISVFDVFENVDIGDHTVQIYARTNTGTSSGIVLDPGGWNGKIIVKETF</sequence>
<dbReference type="Gene3D" id="1.20.5.320">
    <property type="entry name" value="6-Phosphogluconate Dehydrogenase, domain 3"/>
    <property type="match status" value="1"/>
</dbReference>
<evidence type="ECO:0000313" key="3">
    <source>
        <dbReference type="EMBL" id="GAA4110212.1"/>
    </source>
</evidence>
<comment type="caution">
    <text evidence="3">The sequence shown here is derived from an EMBL/GenBank/DDBJ whole genome shotgun (WGS) entry which is preliminary data.</text>
</comment>
<feature type="chain" id="PRO_5046065742" description="Collagen-like protein" evidence="2">
    <location>
        <begin position="27"/>
        <end position="187"/>
    </location>
</feature>
<dbReference type="PROSITE" id="PS51257">
    <property type="entry name" value="PROKAR_LIPOPROTEIN"/>
    <property type="match status" value="1"/>
</dbReference>
<keyword evidence="2" id="KW-0732">Signal</keyword>
<evidence type="ECO:0000256" key="2">
    <source>
        <dbReference type="SAM" id="SignalP"/>
    </source>
</evidence>
<name>A0ABP7XB96_9FLAO</name>
<evidence type="ECO:0000313" key="4">
    <source>
        <dbReference type="Proteomes" id="UP001500459"/>
    </source>
</evidence>
<keyword evidence="4" id="KW-1185">Reference proteome</keyword>